<comment type="caution">
    <text evidence="2">The sequence shown here is derived from an EMBL/GenBank/DDBJ whole genome shotgun (WGS) entry which is preliminary data.</text>
</comment>
<dbReference type="EMBL" id="JAALDK010000003">
    <property type="protein sequence ID" value="NUY05524.1"/>
    <property type="molecule type" value="Genomic_DNA"/>
</dbReference>
<organism evidence="2 3">
    <name type="scientific">Paraburkholderia youngii</name>
    <dbReference type="NCBI Taxonomy" id="2782701"/>
    <lineage>
        <taxon>Bacteria</taxon>
        <taxon>Pseudomonadati</taxon>
        <taxon>Pseudomonadota</taxon>
        <taxon>Betaproteobacteria</taxon>
        <taxon>Burkholderiales</taxon>
        <taxon>Burkholderiaceae</taxon>
        <taxon>Paraburkholderia</taxon>
    </lineage>
</organism>
<proteinExistence type="predicted"/>
<protein>
    <submittedName>
        <fullName evidence="2">DUF4158 domain-containing protein</fullName>
    </submittedName>
</protein>
<gene>
    <name evidence="2" type="ORF">G5S42_38840</name>
</gene>
<feature type="domain" description="DUF4158" evidence="1">
    <location>
        <begin position="3"/>
        <end position="54"/>
    </location>
</feature>
<dbReference type="AlphaFoldDB" id="A0A7Y6N4H6"/>
<evidence type="ECO:0000313" key="3">
    <source>
        <dbReference type="Proteomes" id="UP000594380"/>
    </source>
</evidence>
<name>A0A7Y6N4H6_9BURK</name>
<dbReference type="Proteomes" id="UP000594380">
    <property type="component" value="Unassembled WGS sequence"/>
</dbReference>
<sequence>MAPRELQTCYTPLPDELDWARRSTRGERPRLGLLVLLKVFQQLHFFPPLDTIPAGRRCATAAA</sequence>
<dbReference type="Pfam" id="PF13700">
    <property type="entry name" value="DUF4158"/>
    <property type="match status" value="1"/>
</dbReference>
<evidence type="ECO:0000313" key="2">
    <source>
        <dbReference type="EMBL" id="NUY05524.1"/>
    </source>
</evidence>
<evidence type="ECO:0000259" key="1">
    <source>
        <dbReference type="Pfam" id="PF13700"/>
    </source>
</evidence>
<accession>A0A7Y6N4H6</accession>
<dbReference type="InterPro" id="IPR025296">
    <property type="entry name" value="DUF4158"/>
</dbReference>
<reference evidence="2 3" key="1">
    <citation type="submission" date="2020-02" db="EMBL/GenBank/DDBJ databases">
        <title>Paraburkholderia simonii sp. nov. and Paraburkholderia youngii sp. nov. Brazilian and Mexican Mimosa-associated rhizobia.</title>
        <authorList>
            <person name="Mavima L."/>
            <person name="Beukes C.W."/>
            <person name="Chan W.Y."/>
            <person name="Palmer M."/>
            <person name="De Meyer S.E."/>
            <person name="James E.K."/>
            <person name="Venter S.N."/>
            <person name="Steenkamp E.T."/>
        </authorList>
    </citation>
    <scope>NUCLEOTIDE SEQUENCE [LARGE SCALE GENOMIC DNA]</scope>
    <source>
        <strain evidence="2 3">JPY169</strain>
    </source>
</reference>